<feature type="region of interest" description="Disordered" evidence="11">
    <location>
        <begin position="368"/>
        <end position="403"/>
    </location>
</feature>
<feature type="DNA-binding region" description="Homeobox" evidence="8">
    <location>
        <begin position="401"/>
        <end position="460"/>
    </location>
</feature>
<gene>
    <name evidence="14" type="ORF">CAUJ_LOCUS14518</name>
</gene>
<dbReference type="InterPro" id="IPR010982">
    <property type="entry name" value="Lambda_DNA-bd_dom_sf"/>
</dbReference>
<evidence type="ECO:0000256" key="8">
    <source>
        <dbReference type="PROSITE-ProRule" id="PRU00108"/>
    </source>
</evidence>
<evidence type="ECO:0000259" key="13">
    <source>
        <dbReference type="PROSITE" id="PS51042"/>
    </source>
</evidence>
<keyword evidence="6 10" id="KW-0804">Transcription</keyword>
<feature type="region of interest" description="Disordered" evidence="11">
    <location>
        <begin position="455"/>
        <end position="490"/>
    </location>
</feature>
<dbReference type="SMART" id="SM01109">
    <property type="entry name" value="CUT"/>
    <property type="match status" value="1"/>
</dbReference>
<evidence type="ECO:0000313" key="14">
    <source>
        <dbReference type="EMBL" id="CAD6198612.1"/>
    </source>
</evidence>
<dbReference type="CDD" id="cd00086">
    <property type="entry name" value="homeodomain"/>
    <property type="match status" value="1"/>
</dbReference>
<keyword evidence="7 8" id="KW-0539">Nucleus</keyword>
<dbReference type="FunFam" id="1.10.260.40:FF:000005">
    <property type="entry name" value="One cut domain family member"/>
    <property type="match status" value="1"/>
</dbReference>
<feature type="domain" description="CUT" evidence="13">
    <location>
        <begin position="276"/>
        <end position="362"/>
    </location>
</feature>
<evidence type="ECO:0000256" key="9">
    <source>
        <dbReference type="RuleBase" id="RU000682"/>
    </source>
</evidence>
<dbReference type="PANTHER" id="PTHR14057:SF47">
    <property type="entry name" value="HOMEOBOX PROTEIN ONECUT"/>
    <property type="match status" value="1"/>
</dbReference>
<evidence type="ECO:0000256" key="11">
    <source>
        <dbReference type="SAM" id="MobiDB-lite"/>
    </source>
</evidence>
<dbReference type="PANTHER" id="PTHR14057">
    <property type="entry name" value="TRANSCRIPTION FACTOR ONECUT"/>
    <property type="match status" value="1"/>
</dbReference>
<dbReference type="GO" id="GO:0000981">
    <property type="term" value="F:DNA-binding transcription factor activity, RNA polymerase II-specific"/>
    <property type="evidence" value="ECO:0007669"/>
    <property type="project" value="TreeGrafter"/>
</dbReference>
<feature type="compositionally biased region" description="Polar residues" evidence="11">
    <location>
        <begin position="370"/>
        <end position="387"/>
    </location>
</feature>
<dbReference type="InterPro" id="IPR051649">
    <property type="entry name" value="CUT_Homeobox"/>
</dbReference>
<dbReference type="SMART" id="SM00389">
    <property type="entry name" value="HOX"/>
    <property type="match status" value="1"/>
</dbReference>
<evidence type="ECO:0000256" key="6">
    <source>
        <dbReference type="ARBA" id="ARBA00023163"/>
    </source>
</evidence>
<evidence type="ECO:0000256" key="5">
    <source>
        <dbReference type="ARBA" id="ARBA00023155"/>
    </source>
</evidence>
<dbReference type="Gene3D" id="1.10.260.40">
    <property type="entry name" value="lambda repressor-like DNA-binding domains"/>
    <property type="match status" value="1"/>
</dbReference>
<evidence type="ECO:0000256" key="4">
    <source>
        <dbReference type="ARBA" id="ARBA00023125"/>
    </source>
</evidence>
<dbReference type="Proteomes" id="UP000835052">
    <property type="component" value="Unassembled WGS sequence"/>
</dbReference>
<comment type="similarity">
    <text evidence="2 10">Belongs to the CUT homeobox family.</text>
</comment>
<evidence type="ECO:0000259" key="12">
    <source>
        <dbReference type="PROSITE" id="PS50071"/>
    </source>
</evidence>
<dbReference type="AlphaFoldDB" id="A0A8S1HS34"/>
<dbReference type="SUPFAM" id="SSF46689">
    <property type="entry name" value="Homeodomain-like"/>
    <property type="match status" value="1"/>
</dbReference>
<comment type="caution">
    <text evidence="14">The sequence shown here is derived from an EMBL/GenBank/DDBJ whole genome shotgun (WGS) entry which is preliminary data.</text>
</comment>
<evidence type="ECO:0000256" key="3">
    <source>
        <dbReference type="ARBA" id="ARBA00023015"/>
    </source>
</evidence>
<comment type="subcellular location">
    <subcellularLocation>
        <location evidence="1 8 9">Nucleus</location>
    </subcellularLocation>
</comment>
<dbReference type="InterPro" id="IPR001356">
    <property type="entry name" value="HD"/>
</dbReference>
<feature type="region of interest" description="Disordered" evidence="11">
    <location>
        <begin position="1"/>
        <end position="62"/>
    </location>
</feature>
<accession>A0A8S1HS34</accession>
<dbReference type="Pfam" id="PF00046">
    <property type="entry name" value="Homeodomain"/>
    <property type="match status" value="1"/>
</dbReference>
<dbReference type="Gene3D" id="1.10.10.60">
    <property type="entry name" value="Homeodomain-like"/>
    <property type="match status" value="1"/>
</dbReference>
<dbReference type="EMBL" id="CAJGYM010000132">
    <property type="protein sequence ID" value="CAD6198612.1"/>
    <property type="molecule type" value="Genomic_DNA"/>
</dbReference>
<evidence type="ECO:0000256" key="2">
    <source>
        <dbReference type="ARBA" id="ARBA00008190"/>
    </source>
</evidence>
<dbReference type="FunFam" id="1.10.10.60:FF:000054">
    <property type="entry name" value="One cut domain family member"/>
    <property type="match status" value="1"/>
</dbReference>
<dbReference type="PROSITE" id="PS50071">
    <property type="entry name" value="HOMEOBOX_2"/>
    <property type="match status" value="1"/>
</dbReference>
<evidence type="ECO:0000256" key="10">
    <source>
        <dbReference type="RuleBase" id="RU361129"/>
    </source>
</evidence>
<feature type="region of interest" description="Disordered" evidence="11">
    <location>
        <begin position="570"/>
        <end position="603"/>
    </location>
</feature>
<reference evidence="14" key="1">
    <citation type="submission" date="2020-10" db="EMBL/GenBank/DDBJ databases">
        <authorList>
            <person name="Kikuchi T."/>
        </authorList>
    </citation>
    <scope>NUCLEOTIDE SEQUENCE</scope>
    <source>
        <strain evidence="14">NKZ352</strain>
    </source>
</reference>
<dbReference type="InterPro" id="IPR009057">
    <property type="entry name" value="Homeodomain-like_sf"/>
</dbReference>
<dbReference type="GO" id="GO:0005634">
    <property type="term" value="C:nucleus"/>
    <property type="evidence" value="ECO:0007669"/>
    <property type="project" value="UniProtKB-SubCell"/>
</dbReference>
<keyword evidence="15" id="KW-1185">Reference proteome</keyword>
<dbReference type="Pfam" id="PF02376">
    <property type="entry name" value="CUT"/>
    <property type="match status" value="1"/>
</dbReference>
<organism evidence="14 15">
    <name type="scientific">Caenorhabditis auriculariae</name>
    <dbReference type="NCBI Taxonomy" id="2777116"/>
    <lineage>
        <taxon>Eukaryota</taxon>
        <taxon>Metazoa</taxon>
        <taxon>Ecdysozoa</taxon>
        <taxon>Nematoda</taxon>
        <taxon>Chromadorea</taxon>
        <taxon>Rhabditida</taxon>
        <taxon>Rhabditina</taxon>
        <taxon>Rhabditomorpha</taxon>
        <taxon>Rhabditoidea</taxon>
        <taxon>Rhabditidae</taxon>
        <taxon>Peloderinae</taxon>
        <taxon>Caenorhabditis</taxon>
    </lineage>
</organism>
<sequence>MYGSPDKKDSLIRENKRAFPDVMEPPAATTCSSQSSSANGSEKQRQNADYLQIDPSSTFLSNTARNGYEELPENFLDTISPHPTTPQVGHVVSEAPQLAPLTPMSISSDPKISYSSMMSIGSQFSDRHLDKSSPAGLLSPLHLERRPAHEFSRHQQSHVYIKEENEEPHLLLTSMSQQQEMDRAQAETPPAVSNVELASTMIATLIGGEPGEDSPSPHAFSTSQALLQQQLDSIKDEEDLDHVNGSDHLDYQSKHIHSYKPPRRVYSTQDSSDPLNAEIDNDIYIDTKELCRRIAYELKQHSIPQATFAERILCRSQGTLSDLLRNPKPWNKLKSGRETFRRMFNWVQQPLATRLAILDMIKTDGDEGASSRTISGLSPPTPAQNVRQARRSISDPDAPNSKRPRLVFTDIQKRTLQAIFKETQRPSREMQQTIAEHLRLDLSTVANFFMNARRRSRIGPGGDEPAPYQQVHPVSPPPSGSPPGMNGASGADAIAQAASSLRRLRQHATLQHVEATVSSVAESAIQYSRTQATNDDFKLYKLSDDPLAGESGLSIEDSVGYENDLTSALTPLAEDSVSNNDGPTIKEEQLDEQETVVDAIKTS</sequence>
<feature type="domain" description="Homeobox" evidence="12">
    <location>
        <begin position="399"/>
        <end position="459"/>
    </location>
</feature>
<dbReference type="GO" id="GO:0000978">
    <property type="term" value="F:RNA polymerase II cis-regulatory region sequence-specific DNA binding"/>
    <property type="evidence" value="ECO:0007669"/>
    <property type="project" value="TreeGrafter"/>
</dbReference>
<evidence type="ECO:0000313" key="15">
    <source>
        <dbReference type="Proteomes" id="UP000835052"/>
    </source>
</evidence>
<protein>
    <recommendedName>
        <fullName evidence="10">One cut domain family member</fullName>
    </recommendedName>
</protein>
<keyword evidence="4 8" id="KW-0238">DNA-binding</keyword>
<evidence type="ECO:0000256" key="7">
    <source>
        <dbReference type="ARBA" id="ARBA00023242"/>
    </source>
</evidence>
<keyword evidence="5 8" id="KW-0371">Homeobox</keyword>
<dbReference type="OrthoDB" id="10257567at2759"/>
<name>A0A8S1HS34_9PELO</name>
<dbReference type="PROSITE" id="PS51042">
    <property type="entry name" value="CUT"/>
    <property type="match status" value="1"/>
</dbReference>
<proteinExistence type="inferred from homology"/>
<evidence type="ECO:0000256" key="1">
    <source>
        <dbReference type="ARBA" id="ARBA00004123"/>
    </source>
</evidence>
<keyword evidence="3 10" id="KW-0805">Transcription regulation</keyword>
<dbReference type="InterPro" id="IPR003350">
    <property type="entry name" value="CUT_dom"/>
</dbReference>
<feature type="compositionally biased region" description="Basic and acidic residues" evidence="11">
    <location>
        <begin position="1"/>
        <end position="19"/>
    </location>
</feature>
<dbReference type="SUPFAM" id="SSF47413">
    <property type="entry name" value="lambda repressor-like DNA-binding domains"/>
    <property type="match status" value="1"/>
</dbReference>